<evidence type="ECO:0000313" key="3">
    <source>
        <dbReference type="Proteomes" id="UP000256645"/>
    </source>
</evidence>
<reference evidence="2 3" key="1">
    <citation type="journal article" date="2018" name="IMA Fungus">
        <title>IMA Genome-F 9: Draft genome sequence of Annulohypoxylon stygium, Aspergillus mulundensis, Berkeleyomyces basicola (syn. Thielaviopsis basicola), Ceratocystis smalleyi, two Cercospora beticola strains, Coleophoma cylindrospora, Fusarium fracticaudum, Phialophora cf. hyalina, and Morchella septimelata.</title>
        <authorList>
            <person name="Wingfield B.D."/>
            <person name="Bills G.F."/>
            <person name="Dong Y."/>
            <person name="Huang W."/>
            <person name="Nel W.J."/>
            <person name="Swalarsk-Parry B.S."/>
            <person name="Vaghefi N."/>
            <person name="Wilken P.M."/>
            <person name="An Z."/>
            <person name="de Beer Z.W."/>
            <person name="De Vos L."/>
            <person name="Chen L."/>
            <person name="Duong T.A."/>
            <person name="Gao Y."/>
            <person name="Hammerbacher A."/>
            <person name="Kikkert J.R."/>
            <person name="Li Y."/>
            <person name="Li H."/>
            <person name="Li K."/>
            <person name="Li Q."/>
            <person name="Liu X."/>
            <person name="Ma X."/>
            <person name="Naidoo K."/>
            <person name="Pethybridge S.J."/>
            <person name="Sun J."/>
            <person name="Steenkamp E.T."/>
            <person name="van der Nest M.A."/>
            <person name="van Wyk S."/>
            <person name="Wingfield M.J."/>
            <person name="Xiong C."/>
            <person name="Yue Q."/>
            <person name="Zhang X."/>
        </authorList>
    </citation>
    <scope>NUCLEOTIDE SEQUENCE [LARGE SCALE GENOMIC DNA]</scope>
    <source>
        <strain evidence="2 3">BP6252</strain>
    </source>
</reference>
<dbReference type="Pfam" id="PF04437">
    <property type="entry name" value="RINT1_TIP1"/>
    <property type="match status" value="1"/>
</dbReference>
<dbReference type="AlphaFoldDB" id="A0A3D8RTB5"/>
<dbReference type="PANTHER" id="PTHR13520">
    <property type="entry name" value="RAD50-INTERACTING PROTEIN 1 RINT-1"/>
    <property type="match status" value="1"/>
</dbReference>
<feature type="coiled-coil region" evidence="1">
    <location>
        <begin position="44"/>
        <end position="78"/>
    </location>
</feature>
<dbReference type="Proteomes" id="UP000256645">
    <property type="component" value="Unassembled WGS sequence"/>
</dbReference>
<protein>
    <recommendedName>
        <fullName evidence="4">RAD50-interacting protein 1</fullName>
    </recommendedName>
</protein>
<dbReference type="GO" id="GO:0006888">
    <property type="term" value="P:endoplasmic reticulum to Golgi vesicle-mediated transport"/>
    <property type="evidence" value="ECO:0007669"/>
    <property type="project" value="InterPro"/>
</dbReference>
<keyword evidence="1" id="KW-0175">Coiled coil</keyword>
<evidence type="ECO:0008006" key="4">
    <source>
        <dbReference type="Google" id="ProtNLM"/>
    </source>
</evidence>
<gene>
    <name evidence="2" type="ORF">BP6252_05346</name>
</gene>
<dbReference type="Gene3D" id="1.20.58.670">
    <property type="entry name" value="Dsl1p vesicle tethering complex, Tip20p subunit, domain D"/>
    <property type="match status" value="1"/>
</dbReference>
<evidence type="ECO:0000256" key="1">
    <source>
        <dbReference type="SAM" id="Coils"/>
    </source>
</evidence>
<proteinExistence type="predicted"/>
<dbReference type="InterPro" id="IPR042044">
    <property type="entry name" value="EXOC6PINT-1/Sec15/Tip20_C_dom2"/>
</dbReference>
<comment type="caution">
    <text evidence="2">The sequence shown here is derived from an EMBL/GenBank/DDBJ whole genome shotgun (WGS) entry which is preliminary data.</text>
</comment>
<dbReference type="GO" id="GO:0060628">
    <property type="term" value="P:regulation of ER to Golgi vesicle-mediated transport"/>
    <property type="evidence" value="ECO:0007669"/>
    <property type="project" value="TreeGrafter"/>
</dbReference>
<dbReference type="EMBL" id="PDLM01000005">
    <property type="protein sequence ID" value="RDW77293.1"/>
    <property type="molecule type" value="Genomic_DNA"/>
</dbReference>
<evidence type="ECO:0000313" key="2">
    <source>
        <dbReference type="EMBL" id="RDW77293.1"/>
    </source>
</evidence>
<dbReference type="GO" id="GO:0070939">
    <property type="term" value="C:Dsl1/NZR complex"/>
    <property type="evidence" value="ECO:0007669"/>
    <property type="project" value="InterPro"/>
</dbReference>
<organism evidence="2 3">
    <name type="scientific">Coleophoma cylindrospora</name>
    <dbReference type="NCBI Taxonomy" id="1849047"/>
    <lineage>
        <taxon>Eukaryota</taxon>
        <taxon>Fungi</taxon>
        <taxon>Dikarya</taxon>
        <taxon>Ascomycota</taxon>
        <taxon>Pezizomycotina</taxon>
        <taxon>Leotiomycetes</taxon>
        <taxon>Helotiales</taxon>
        <taxon>Dermateaceae</taxon>
        <taxon>Coleophoma</taxon>
    </lineage>
</organism>
<sequence length="800" mass="91296">MLATHRDRNRLVSTEDPNSEIPVLERDIRLEDYLNDKLQTALDFENLDSLIQNVEIQKAQLQEQLRDATSRLAASKEASEQHTQSVLARTASFKEHQNSIQKRLSVVTNSDTATEAVQRFRGPMEKLRRVELAQAYVELLSEIDKLSEEARDHLPNDPKSALRPYTRIKELGLALHESQDSVEGAGVHLVAYVDKKTAELWNEMRRILSDEFEIVLNTNGWPDEPKVTEAWTACFNKLLELQSTEIALAKVPLILLPIGVMARPYVQGFRYHFLSDKSTASHRELCTNAFRYILNKIKSQERFLRNSIDYLLFEYFYKSDLAGNSLYFDAVSAFITALLPIVKEKIDDVMKQVSKEPVLMSQLISQIIEFDDTLRKSFDYTGGNIDHGWKGLAYDVLEDWFDMWWKYEKDFTLSRYQSIMKDEESGQIDYESTPDKTKPTNGAVKVVDLLRIVTEKYRDLRRFSHRTRFLIYVQIAILDAYYERLNDSLSVYQSFTSTVGRKLHGITKEQEAELSGLGGLQSLCKVFGSADYVVAALEELNNEEFFITLWNELQARARQTEVNDSVAGPMTLGDVKDVISSSLGSDEDGGGMFDESVATFKSLRSKAEQLIIQAIKYAYPTSLRPYFHKPQWTTITSEPVSMETLNITAELDQTLQVQEENLKFLRKALGQSVLRRIWRECLEELQDLLWNEVLLKQTFTTLGAAQFQRDLKGIKDGIRNNLHPIRGTDFELPKLTEGLELLNLPVDMPEGQPGMSIKDAASKCLGNSADAQEVLQQLGFNVLSVLDARNVLARRVEVMD</sequence>
<dbReference type="PANTHER" id="PTHR13520:SF0">
    <property type="entry name" value="RAD50-INTERACTING PROTEIN 1"/>
    <property type="match status" value="1"/>
</dbReference>
<dbReference type="InterPro" id="IPR007528">
    <property type="entry name" value="RINT1_Tip20"/>
</dbReference>
<dbReference type="PROSITE" id="PS51386">
    <property type="entry name" value="RINT1_TIP20"/>
    <property type="match status" value="1"/>
</dbReference>
<dbReference type="STRING" id="1849047.A0A3D8RTB5"/>
<accession>A0A3D8RTB5</accession>
<dbReference type="GO" id="GO:0006890">
    <property type="term" value="P:retrograde vesicle-mediated transport, Golgi to endoplasmic reticulum"/>
    <property type="evidence" value="ECO:0007669"/>
    <property type="project" value="InterPro"/>
</dbReference>
<name>A0A3D8RTB5_9HELO</name>
<dbReference type="OrthoDB" id="2189254at2759"/>
<keyword evidence="3" id="KW-1185">Reference proteome</keyword>